<name>A0ABW7X6J5_9NOCA</name>
<keyword evidence="9" id="KW-1185">Reference proteome</keyword>
<dbReference type="InterPro" id="IPR032018">
    <property type="entry name" value="LppA/LppB/LprP"/>
</dbReference>
<keyword evidence="5" id="KW-0564">Palmitate</keyword>
<organism evidence="8 9">
    <name type="scientific">Nocardia xishanensis</name>
    <dbReference type="NCBI Taxonomy" id="238964"/>
    <lineage>
        <taxon>Bacteria</taxon>
        <taxon>Bacillati</taxon>
        <taxon>Actinomycetota</taxon>
        <taxon>Actinomycetes</taxon>
        <taxon>Mycobacteriales</taxon>
        <taxon>Nocardiaceae</taxon>
        <taxon>Nocardia</taxon>
    </lineage>
</organism>
<keyword evidence="3" id="KW-0732">Signal</keyword>
<comment type="caution">
    <text evidence="8">The sequence shown here is derived from an EMBL/GenBank/DDBJ whole genome shotgun (WGS) entry which is preliminary data.</text>
</comment>
<dbReference type="Pfam" id="PF16708">
    <property type="entry name" value="LppA"/>
    <property type="match status" value="1"/>
</dbReference>
<keyword evidence="2" id="KW-1003">Cell membrane</keyword>
<dbReference type="Gene3D" id="3.30.2030.20">
    <property type="match status" value="1"/>
</dbReference>
<evidence type="ECO:0000313" key="8">
    <source>
        <dbReference type="EMBL" id="MFI2476750.1"/>
    </source>
</evidence>
<reference evidence="8 9" key="1">
    <citation type="submission" date="2024-10" db="EMBL/GenBank/DDBJ databases">
        <title>The Natural Products Discovery Center: Release of the First 8490 Sequenced Strains for Exploring Actinobacteria Biosynthetic Diversity.</title>
        <authorList>
            <person name="Kalkreuter E."/>
            <person name="Kautsar S.A."/>
            <person name="Yang D."/>
            <person name="Bader C.D."/>
            <person name="Teijaro C.N."/>
            <person name="Fluegel L."/>
            <person name="Davis C.M."/>
            <person name="Simpson J.R."/>
            <person name="Lauterbach L."/>
            <person name="Steele A.D."/>
            <person name="Gui C."/>
            <person name="Meng S."/>
            <person name="Li G."/>
            <person name="Viehrig K."/>
            <person name="Ye F."/>
            <person name="Su P."/>
            <person name="Kiefer A.F."/>
            <person name="Nichols A."/>
            <person name="Cepeda A.J."/>
            <person name="Yan W."/>
            <person name="Fan B."/>
            <person name="Jiang Y."/>
            <person name="Adhikari A."/>
            <person name="Zheng C.-J."/>
            <person name="Schuster L."/>
            <person name="Cowan T.M."/>
            <person name="Smanski M.J."/>
            <person name="Chevrette M.G."/>
            <person name="De Carvalho L.P.S."/>
            <person name="Shen B."/>
        </authorList>
    </citation>
    <scope>NUCLEOTIDE SEQUENCE [LARGE SCALE GENOMIC DNA]</scope>
    <source>
        <strain evidence="8 9">NPDC019275</strain>
    </source>
</reference>
<sequence length="202" mass="21357">MTKKTKAILFAVAATAIAAVLSLTLIVGVWVVSDSSGEPTGEKETAEAAETLLARPTLESSVDQVRSVVEQIAAAGSQIDPRLQFRWIRESTSVDCAKPFDGTNGKVAHLQDLYADAAVPETSWSEFLERARKVAATIGATTSEVMADAPAEGDRPASHDVWFTSADGIIIKVASKRATVISGSTGCRLKGSDFNSPIRPKP</sequence>
<keyword evidence="7" id="KW-0812">Transmembrane</keyword>
<proteinExistence type="predicted"/>
<evidence type="ECO:0000256" key="4">
    <source>
        <dbReference type="ARBA" id="ARBA00023136"/>
    </source>
</evidence>
<dbReference type="RefSeq" id="WP_397094049.1">
    <property type="nucleotide sequence ID" value="NZ_JBIRYO010000019.1"/>
</dbReference>
<gene>
    <name evidence="8" type="ORF">ACH49W_25485</name>
</gene>
<dbReference type="Proteomes" id="UP001611415">
    <property type="component" value="Unassembled WGS sequence"/>
</dbReference>
<evidence type="ECO:0000256" key="7">
    <source>
        <dbReference type="SAM" id="Phobius"/>
    </source>
</evidence>
<feature type="transmembrane region" description="Helical" evidence="7">
    <location>
        <begin position="7"/>
        <end position="32"/>
    </location>
</feature>
<keyword evidence="7" id="KW-1133">Transmembrane helix</keyword>
<keyword evidence="4 7" id="KW-0472">Membrane</keyword>
<protein>
    <submittedName>
        <fullName evidence="8">LppA family lipoprotein</fullName>
    </submittedName>
</protein>
<keyword evidence="6 8" id="KW-0449">Lipoprotein</keyword>
<evidence type="ECO:0000256" key="3">
    <source>
        <dbReference type="ARBA" id="ARBA00022729"/>
    </source>
</evidence>
<accession>A0ABW7X6J5</accession>
<evidence type="ECO:0000313" key="9">
    <source>
        <dbReference type="Proteomes" id="UP001611415"/>
    </source>
</evidence>
<evidence type="ECO:0000256" key="1">
    <source>
        <dbReference type="ARBA" id="ARBA00004193"/>
    </source>
</evidence>
<comment type="subcellular location">
    <subcellularLocation>
        <location evidence="1">Cell membrane</location>
        <topology evidence="1">Lipid-anchor</topology>
    </subcellularLocation>
</comment>
<evidence type="ECO:0000256" key="5">
    <source>
        <dbReference type="ARBA" id="ARBA00023139"/>
    </source>
</evidence>
<evidence type="ECO:0000256" key="6">
    <source>
        <dbReference type="ARBA" id="ARBA00023288"/>
    </source>
</evidence>
<evidence type="ECO:0000256" key="2">
    <source>
        <dbReference type="ARBA" id="ARBA00022475"/>
    </source>
</evidence>
<dbReference type="EMBL" id="JBIRYO010000019">
    <property type="protein sequence ID" value="MFI2476750.1"/>
    <property type="molecule type" value="Genomic_DNA"/>
</dbReference>